<gene>
    <name evidence="3" type="ORF">B9479_002637</name>
</gene>
<dbReference type="PROSITE" id="PS50902">
    <property type="entry name" value="FLAVODOXIN_LIKE"/>
    <property type="match status" value="1"/>
</dbReference>
<dbReference type="AlphaFoldDB" id="A0A5D3B393"/>
<dbReference type="NCBIfam" id="NF002999">
    <property type="entry name" value="PRK03767.1"/>
    <property type="match status" value="1"/>
</dbReference>
<proteinExistence type="inferred from homology"/>
<keyword evidence="4" id="KW-1185">Reference proteome</keyword>
<dbReference type="Pfam" id="PF03358">
    <property type="entry name" value="FMN_red"/>
    <property type="match status" value="1"/>
</dbReference>
<dbReference type="PANTHER" id="PTHR30546">
    <property type="entry name" value="FLAVODOXIN-RELATED PROTEIN WRBA-RELATED"/>
    <property type="match status" value="1"/>
</dbReference>
<dbReference type="NCBIfam" id="TIGR01755">
    <property type="entry name" value="flav_wrbA"/>
    <property type="match status" value="1"/>
</dbReference>
<dbReference type="GO" id="GO:0016020">
    <property type="term" value="C:membrane"/>
    <property type="evidence" value="ECO:0007669"/>
    <property type="project" value="TreeGrafter"/>
</dbReference>
<comment type="similarity">
    <text evidence="1">Belongs to the WrbA family.</text>
</comment>
<feature type="domain" description="Flavodoxin-like" evidence="2">
    <location>
        <begin position="44"/>
        <end position="232"/>
    </location>
</feature>
<dbReference type="PANTHER" id="PTHR30546:SF23">
    <property type="entry name" value="FLAVOPROTEIN-LIKE PROTEIN YCP4-RELATED"/>
    <property type="match status" value="1"/>
</dbReference>
<evidence type="ECO:0000259" key="2">
    <source>
        <dbReference type="PROSITE" id="PS50902"/>
    </source>
</evidence>
<reference evidence="3 4" key="1">
    <citation type="submission" date="2017-05" db="EMBL/GenBank/DDBJ databases">
        <title>The Genome Sequence of Tsuchiyaea wingfieldii DSM 27421.</title>
        <authorList>
            <person name="Cuomo C."/>
            <person name="Passer A."/>
            <person name="Billmyre B."/>
            <person name="Heitman J."/>
        </authorList>
    </citation>
    <scope>NUCLEOTIDE SEQUENCE [LARGE SCALE GENOMIC DNA]</scope>
    <source>
        <strain evidence="3 4">DSM 27421</strain>
    </source>
</reference>
<sequence length="245" mass="25689">MIGDNHVAVPGSPSVLGLSFSVSTEIAAHKYQRESAVPAKQPVIIVAFYSTYGHITALAEEVIKGAEATGAIVKPYFIKETLPEEVLTKMYAGSSLKPKYPIITPDDLVEADGIIFGAPTRYGRVPAQVSAFFDATGALWAKGALVGKFVSLFTSAAGQHSGHESTAISTFPFFAHHGLVYVPIAYSEPAVGGLEEIQGGSPYGASTVAAADGHLQPTANDLKIATHQGKYFADFVGTFVKGKSA</sequence>
<dbReference type="GO" id="GO:0010181">
    <property type="term" value="F:FMN binding"/>
    <property type="evidence" value="ECO:0007669"/>
    <property type="project" value="InterPro"/>
</dbReference>
<accession>A0A5D3B393</accession>
<dbReference type="EMBL" id="NIDF01000021">
    <property type="protein sequence ID" value="TYJ56706.1"/>
    <property type="molecule type" value="Genomic_DNA"/>
</dbReference>
<dbReference type="InterPro" id="IPR029039">
    <property type="entry name" value="Flavoprotein-like_sf"/>
</dbReference>
<comment type="caution">
    <text evidence="3">The sequence shown here is derived from an EMBL/GenBank/DDBJ whole genome shotgun (WGS) entry which is preliminary data.</text>
</comment>
<dbReference type="SUPFAM" id="SSF52218">
    <property type="entry name" value="Flavoproteins"/>
    <property type="match status" value="1"/>
</dbReference>
<dbReference type="InterPro" id="IPR010089">
    <property type="entry name" value="Flavoprotein_WrbA-like"/>
</dbReference>
<evidence type="ECO:0000256" key="1">
    <source>
        <dbReference type="ARBA" id="ARBA00006961"/>
    </source>
</evidence>
<dbReference type="GO" id="GO:0003955">
    <property type="term" value="F:NAD(P)H dehydrogenase (quinone) activity"/>
    <property type="evidence" value="ECO:0007669"/>
    <property type="project" value="InterPro"/>
</dbReference>
<name>A0A5D3B393_9TREE</name>
<dbReference type="FunFam" id="3.40.50.360:FF:000001">
    <property type="entry name" value="NAD(P)H dehydrogenase (Quinone) FQR1-like"/>
    <property type="match status" value="1"/>
</dbReference>
<dbReference type="Proteomes" id="UP000322245">
    <property type="component" value="Unassembled WGS sequence"/>
</dbReference>
<evidence type="ECO:0000313" key="4">
    <source>
        <dbReference type="Proteomes" id="UP000322245"/>
    </source>
</evidence>
<organism evidence="3 4">
    <name type="scientific">Cryptococcus floricola</name>
    <dbReference type="NCBI Taxonomy" id="2591691"/>
    <lineage>
        <taxon>Eukaryota</taxon>
        <taxon>Fungi</taxon>
        <taxon>Dikarya</taxon>
        <taxon>Basidiomycota</taxon>
        <taxon>Agaricomycotina</taxon>
        <taxon>Tremellomycetes</taxon>
        <taxon>Tremellales</taxon>
        <taxon>Cryptococcaceae</taxon>
        <taxon>Cryptococcus</taxon>
    </lineage>
</organism>
<dbReference type="Gene3D" id="3.40.50.360">
    <property type="match status" value="1"/>
</dbReference>
<evidence type="ECO:0000313" key="3">
    <source>
        <dbReference type="EMBL" id="TYJ56706.1"/>
    </source>
</evidence>
<dbReference type="InterPro" id="IPR008254">
    <property type="entry name" value="Flavodoxin/NO_synth"/>
</dbReference>
<protein>
    <submittedName>
        <fullName evidence="3">NAD(P)H:quinone oxidoreductase, type IV</fullName>
    </submittedName>
</protein>
<dbReference type="InterPro" id="IPR005025">
    <property type="entry name" value="FMN_Rdtase-like_dom"/>
</dbReference>